<evidence type="ECO:0000256" key="2">
    <source>
        <dbReference type="ARBA" id="ARBA00023134"/>
    </source>
</evidence>
<proteinExistence type="predicted"/>
<organism evidence="3">
    <name type="scientific">bioreactor metagenome</name>
    <dbReference type="NCBI Taxonomy" id="1076179"/>
    <lineage>
        <taxon>unclassified sequences</taxon>
        <taxon>metagenomes</taxon>
        <taxon>ecological metagenomes</taxon>
    </lineage>
</organism>
<dbReference type="Gene3D" id="1.10.1580.10">
    <property type="match status" value="1"/>
</dbReference>
<keyword evidence="2" id="KW-0342">GTP-binding</keyword>
<comment type="caution">
    <text evidence="3">The sequence shown here is derived from an EMBL/GenBank/DDBJ whole genome shotgun (WGS) entry which is preliminary data.</text>
</comment>
<protein>
    <submittedName>
        <fullName evidence="3">Ribosome biogenesis GTPase A</fullName>
    </submittedName>
</protein>
<evidence type="ECO:0000256" key="1">
    <source>
        <dbReference type="ARBA" id="ARBA00022741"/>
    </source>
</evidence>
<dbReference type="GO" id="GO:0005525">
    <property type="term" value="F:GTP binding"/>
    <property type="evidence" value="ECO:0007669"/>
    <property type="project" value="UniProtKB-KW"/>
</dbReference>
<gene>
    <name evidence="3" type="primary">rbgA_8</name>
    <name evidence="3" type="ORF">SDC9_86093</name>
</gene>
<keyword evidence="1" id="KW-0547">Nucleotide-binding</keyword>
<dbReference type="EMBL" id="VSSQ01008647">
    <property type="protein sequence ID" value="MPM39460.1"/>
    <property type="molecule type" value="Genomic_DNA"/>
</dbReference>
<name>A0A644ZF21_9ZZZZ</name>
<accession>A0A644ZF21</accession>
<dbReference type="InterPro" id="IPR023179">
    <property type="entry name" value="GTP-bd_ortho_bundle_sf"/>
</dbReference>
<dbReference type="AlphaFoldDB" id="A0A644ZF21"/>
<sequence>MALHLAYTGAIKDDVYDVEGVACRLLKELPSEAIASRYSLADFARPGHELLTELGRSRGFLMPGGTINTERAARILLDEFRGGKLGAVTLEWPDDTI</sequence>
<reference evidence="3" key="1">
    <citation type="submission" date="2019-08" db="EMBL/GenBank/DDBJ databases">
        <authorList>
            <person name="Kucharzyk K."/>
            <person name="Murdoch R.W."/>
            <person name="Higgins S."/>
            <person name="Loffler F."/>
        </authorList>
    </citation>
    <scope>NUCLEOTIDE SEQUENCE</scope>
</reference>
<evidence type="ECO:0000313" key="3">
    <source>
        <dbReference type="EMBL" id="MPM39460.1"/>
    </source>
</evidence>